<accession>A0A1F4NTS4</accession>
<feature type="transmembrane region" description="Helical" evidence="2">
    <location>
        <begin position="158"/>
        <end position="177"/>
    </location>
</feature>
<keyword evidence="2" id="KW-1133">Transmembrane helix</keyword>
<comment type="caution">
    <text evidence="3">The sequence shown here is derived from an EMBL/GenBank/DDBJ whole genome shotgun (WGS) entry which is preliminary data.</text>
</comment>
<protein>
    <submittedName>
        <fullName evidence="3">Uncharacterized protein</fullName>
    </submittedName>
</protein>
<evidence type="ECO:0000313" key="3">
    <source>
        <dbReference type="EMBL" id="OGB74282.1"/>
    </source>
</evidence>
<evidence type="ECO:0000313" key="4">
    <source>
        <dbReference type="Proteomes" id="UP000176651"/>
    </source>
</evidence>
<feature type="region of interest" description="Disordered" evidence="1">
    <location>
        <begin position="1"/>
        <end position="85"/>
    </location>
</feature>
<organism evidence="3 4">
    <name type="scientific">candidate division Kazan bacterium RBG_13_50_9</name>
    <dbReference type="NCBI Taxonomy" id="1798535"/>
    <lineage>
        <taxon>Bacteria</taxon>
        <taxon>Bacteria division Kazan-3B-28</taxon>
    </lineage>
</organism>
<name>A0A1F4NTS4_UNCK3</name>
<reference evidence="3 4" key="1">
    <citation type="journal article" date="2016" name="Nat. Commun.">
        <title>Thousands of microbial genomes shed light on interconnected biogeochemical processes in an aquifer system.</title>
        <authorList>
            <person name="Anantharaman K."/>
            <person name="Brown C.T."/>
            <person name="Hug L.A."/>
            <person name="Sharon I."/>
            <person name="Castelle C.J."/>
            <person name="Probst A.J."/>
            <person name="Thomas B.C."/>
            <person name="Singh A."/>
            <person name="Wilkins M.J."/>
            <person name="Karaoz U."/>
            <person name="Brodie E.L."/>
            <person name="Williams K.H."/>
            <person name="Hubbard S.S."/>
            <person name="Banfield J.F."/>
        </authorList>
    </citation>
    <scope>NUCLEOTIDE SEQUENCE [LARGE SCALE GENOMIC DNA]</scope>
</reference>
<evidence type="ECO:0000256" key="1">
    <source>
        <dbReference type="SAM" id="MobiDB-lite"/>
    </source>
</evidence>
<evidence type="ECO:0000256" key="2">
    <source>
        <dbReference type="SAM" id="Phobius"/>
    </source>
</evidence>
<proteinExistence type="predicted"/>
<feature type="compositionally biased region" description="Basic and acidic residues" evidence="1">
    <location>
        <begin position="25"/>
        <end position="51"/>
    </location>
</feature>
<sequence length="686" mass="75718">MADEPQQWEFGSPFDEEGGAYGGSEAERRKKEEEKKKSPAEQAKEKAEQIKKAQKRLKQLKEAPKKVREAARRANKEAAKQVQEIPKRAREAAQVAKEGARAAGQAGRVAAQAAARSARIASQVAIRAAQVAAKVAIETAKVAAKVAAQLAKFLANPYVLAAVILIIILIFIINIFLSAINGVSSLAGGSIFVPANYNNPLHRQIVSNLEERMQGCDPRLVVYEGGVEDLKWQYNSEAQRYSHQLDIRVLATLDYLTDDKRGHRIRIDLLKTGAPTLLRESFVRKLTDPTDIEGQEQETKETLSAFNTGQAIAIAEIDRSSVLPPTDMACGIPVPPPIQVNWQETVMERAVRPLWEELAFDVGFLDKNTPIYKGVIERGDREAILRVAKAYLASLEAESYDLYKETFRKIPRVYALIKRAMGIVGSGEAFDPRTSMYLSQATGSFNLLNDAVKGMGEGASEEAIANAITSIGELADRIREGAGWVYKATQVANMVNWDAPRKDGNTKWQKAYEARVKIRQVVKELLEMPREMAISSQGLASGFDKSLVVKQIITFSPEDDLDNGRAKEDVFPWGIIGVDIGGVEIALKGEEVGDGKVDYADDHFSHAPIDNGVFSKNGTNYVYAILDPDDPWWKKAGSFMFRFLNPVGQTISQIDKMHDLMVGGCIANSNETCKKVSYKDFLHVAF</sequence>
<gene>
    <name evidence="3" type="ORF">A2V68_00770</name>
</gene>
<dbReference type="Proteomes" id="UP000176651">
    <property type="component" value="Unassembled WGS sequence"/>
</dbReference>
<keyword evidence="2" id="KW-0472">Membrane</keyword>
<dbReference type="EMBL" id="META01000003">
    <property type="protein sequence ID" value="OGB74282.1"/>
    <property type="molecule type" value="Genomic_DNA"/>
</dbReference>
<feature type="compositionally biased region" description="Basic and acidic residues" evidence="1">
    <location>
        <begin position="59"/>
        <end position="85"/>
    </location>
</feature>
<keyword evidence="2" id="KW-0812">Transmembrane</keyword>
<dbReference type="CDD" id="cd06503">
    <property type="entry name" value="ATP-synt_Fo_b"/>
    <property type="match status" value="1"/>
</dbReference>
<dbReference type="AlphaFoldDB" id="A0A1F4NTS4"/>